<feature type="region of interest" description="Disordered" evidence="2">
    <location>
        <begin position="151"/>
        <end position="176"/>
    </location>
</feature>
<dbReference type="Proteomes" id="UP000319257">
    <property type="component" value="Unassembled WGS sequence"/>
</dbReference>
<keyword evidence="1" id="KW-0175">Coiled coil</keyword>
<dbReference type="InParanoid" id="A0A507B5I3"/>
<keyword evidence="4" id="KW-1185">Reference proteome</keyword>
<sequence length="779" mass="88606">MGGGDSAFLAIVQWHSWSAEAGRVPKTCRDSRLGDLTEVLFERAPYCRGGQFRGAGTRLAALCRGPAAAHSALHQLEERWADLDAARQTTLRTEWEIQMIRFYHDTKESCSACQPVFGNGGYSQAMDCSVCAIKASTMSEDLEKFANTFADKFKPEPSPPEPPPPPPEPAPAPAAEPDPELLEKIKALELRVAVQKDALGELQKVIDGADTEKEAHKKGLEESEKAKQDLQSRCDTLETDIRSLLENIEKFAEDLDIGMRWQTAQMAYAALHKFTLARRSRLESDPAQEETCRELEVKALCFKHKQIQSLTKLGRFSDAEPMAKQVWERRKELLPADAKETRAISRDFCDILRKNGKYFEAERELVSMWYNSMQSVPGAEEEEWKLETASRIGEVMAEQRKFADAASWHRRVLEQRLAKSPLDVEKASAAAVQCISAQNQQDTGFVIMDHAIIPHLERIWKERTPNTENENVLTCGHELGVRLIGLAKDDEAAPILLSVWEKRKAFGPPHQLEAMETALALVDLSVKTENLPRLETLYHWITMNRTPDQSETEHLWYRYRLGCVQAVLEKWAIAEDNLRKVLSHHKQLFGSDDPDTIQYTQVLAEVLRRENRLDDALRLVQPLWEDRQRHPRSWLQATLRIGHLYGDILNESNSPADLAKAEAILREVWESTATNISSMMPLASLVPAGDCYGISLMKRQKFLEARPIFAQVAEWKRWLGFDQKALERSEHLAMRATEWGSRKHPPIYRPTPVYHQLRLRDFLDRWFSSTVVTAAITDS</sequence>
<dbReference type="GeneID" id="41973111"/>
<evidence type="ECO:0000256" key="1">
    <source>
        <dbReference type="SAM" id="Coils"/>
    </source>
</evidence>
<evidence type="ECO:0000313" key="3">
    <source>
        <dbReference type="EMBL" id="TPX13964.1"/>
    </source>
</evidence>
<evidence type="ECO:0000256" key="2">
    <source>
        <dbReference type="SAM" id="MobiDB-lite"/>
    </source>
</evidence>
<protein>
    <submittedName>
        <fullName evidence="3">Uncharacterized protein</fullName>
    </submittedName>
</protein>
<dbReference type="OrthoDB" id="5986190at2759"/>
<evidence type="ECO:0000313" key="4">
    <source>
        <dbReference type="Proteomes" id="UP000319257"/>
    </source>
</evidence>
<dbReference type="InterPro" id="IPR053137">
    <property type="entry name" value="NLR-like"/>
</dbReference>
<reference evidence="3 4" key="1">
    <citation type="submission" date="2019-06" db="EMBL/GenBank/DDBJ databases">
        <title>Draft genome sequence of the filamentous fungus Phialemoniopsis curvata isolated from diesel fuel.</title>
        <authorList>
            <person name="Varaljay V.A."/>
            <person name="Lyon W.J."/>
            <person name="Crouch A.L."/>
            <person name="Drake C.E."/>
            <person name="Hollomon J.M."/>
            <person name="Nadeau L.J."/>
            <person name="Nunn H.S."/>
            <person name="Stevenson B.S."/>
            <person name="Bojanowski C.L."/>
            <person name="Crookes-Goodson W.J."/>
        </authorList>
    </citation>
    <scope>NUCLEOTIDE SEQUENCE [LARGE SCALE GENOMIC DNA]</scope>
    <source>
        <strain evidence="3 4">D216</strain>
    </source>
</reference>
<gene>
    <name evidence="3" type="ORF">E0L32_005664</name>
</gene>
<feature type="compositionally biased region" description="Pro residues" evidence="2">
    <location>
        <begin position="156"/>
        <end position="176"/>
    </location>
</feature>
<dbReference type="EMBL" id="SKBQ01000030">
    <property type="protein sequence ID" value="TPX13964.1"/>
    <property type="molecule type" value="Genomic_DNA"/>
</dbReference>
<proteinExistence type="predicted"/>
<name>A0A507B5I3_9PEZI</name>
<comment type="caution">
    <text evidence="3">The sequence shown here is derived from an EMBL/GenBank/DDBJ whole genome shotgun (WGS) entry which is preliminary data.</text>
</comment>
<dbReference type="RefSeq" id="XP_030995675.1">
    <property type="nucleotide sequence ID" value="XM_031140210.1"/>
</dbReference>
<dbReference type="InterPro" id="IPR011990">
    <property type="entry name" value="TPR-like_helical_dom_sf"/>
</dbReference>
<accession>A0A507B5I3</accession>
<feature type="coiled-coil region" evidence="1">
    <location>
        <begin position="213"/>
        <end position="254"/>
    </location>
</feature>
<dbReference type="PANTHER" id="PTHR46082:SF6">
    <property type="entry name" value="AAA+ ATPASE DOMAIN-CONTAINING PROTEIN-RELATED"/>
    <property type="match status" value="1"/>
</dbReference>
<dbReference type="PANTHER" id="PTHR46082">
    <property type="entry name" value="ATP/GTP-BINDING PROTEIN-RELATED"/>
    <property type="match status" value="1"/>
</dbReference>
<dbReference type="SUPFAM" id="SSF48452">
    <property type="entry name" value="TPR-like"/>
    <property type="match status" value="1"/>
</dbReference>
<dbReference type="AlphaFoldDB" id="A0A507B5I3"/>
<organism evidence="3 4">
    <name type="scientific">Thyridium curvatum</name>
    <dbReference type="NCBI Taxonomy" id="1093900"/>
    <lineage>
        <taxon>Eukaryota</taxon>
        <taxon>Fungi</taxon>
        <taxon>Dikarya</taxon>
        <taxon>Ascomycota</taxon>
        <taxon>Pezizomycotina</taxon>
        <taxon>Sordariomycetes</taxon>
        <taxon>Sordariomycetidae</taxon>
        <taxon>Thyridiales</taxon>
        <taxon>Thyridiaceae</taxon>
        <taxon>Thyridium</taxon>
    </lineage>
</organism>
<dbReference type="Gene3D" id="1.25.40.10">
    <property type="entry name" value="Tetratricopeptide repeat domain"/>
    <property type="match status" value="2"/>
</dbReference>